<dbReference type="GO" id="GO:0020037">
    <property type="term" value="F:heme binding"/>
    <property type="evidence" value="ECO:0007669"/>
    <property type="project" value="InterPro"/>
</dbReference>
<dbReference type="GO" id="GO:0009055">
    <property type="term" value="F:electron transfer activity"/>
    <property type="evidence" value="ECO:0007669"/>
    <property type="project" value="InterPro"/>
</dbReference>
<proteinExistence type="predicted"/>
<reference evidence="2 3" key="1">
    <citation type="submission" date="2016-10" db="EMBL/GenBank/DDBJ databases">
        <authorList>
            <person name="de Groot N.N."/>
        </authorList>
    </citation>
    <scope>NUCLEOTIDE SEQUENCE [LARGE SCALE GENOMIC DNA]</scope>
    <source>
        <strain evidence="2 3">GAS232</strain>
    </source>
</reference>
<protein>
    <recommendedName>
        <fullName evidence="4">Cytochrome c domain-containing protein</fullName>
    </recommendedName>
</protein>
<keyword evidence="1" id="KW-1133">Transmembrane helix</keyword>
<keyword evidence="1" id="KW-0472">Membrane</keyword>
<dbReference type="InterPro" id="IPR036909">
    <property type="entry name" value="Cyt_c-like_dom_sf"/>
</dbReference>
<organism evidence="2 3">
    <name type="scientific">Terriglobus roseus</name>
    <dbReference type="NCBI Taxonomy" id="392734"/>
    <lineage>
        <taxon>Bacteria</taxon>
        <taxon>Pseudomonadati</taxon>
        <taxon>Acidobacteriota</taxon>
        <taxon>Terriglobia</taxon>
        <taxon>Terriglobales</taxon>
        <taxon>Acidobacteriaceae</taxon>
        <taxon>Terriglobus</taxon>
    </lineage>
</organism>
<feature type="transmembrane region" description="Helical" evidence="1">
    <location>
        <begin position="7"/>
        <end position="26"/>
    </location>
</feature>
<name>A0A1G7GU79_9BACT</name>
<dbReference type="Proteomes" id="UP000182427">
    <property type="component" value="Chromosome I"/>
</dbReference>
<dbReference type="OrthoDB" id="9805202at2"/>
<evidence type="ECO:0000313" key="3">
    <source>
        <dbReference type="Proteomes" id="UP000182427"/>
    </source>
</evidence>
<keyword evidence="3" id="KW-1185">Reference proteome</keyword>
<evidence type="ECO:0008006" key="4">
    <source>
        <dbReference type="Google" id="ProtNLM"/>
    </source>
</evidence>
<dbReference type="SUPFAM" id="SSF46626">
    <property type="entry name" value="Cytochrome c"/>
    <property type="match status" value="2"/>
</dbReference>
<sequence length="816" mass="90634">MSVLKRLAWVIVALVVCALIVVYFFIHPIILFHPKDEAMRAGRAAASFPAADEDYYHDMDGAISLTPEEIKGRNMWIAWTGGDDRLWDTLATTSLGTLDFLKTLSSRPGLKASRSNRWDYLGLVNEPCYIQATGPDPKRYGLWLDTRDPACGPEPFENEAKYPGVQLGARGKNIPAGSFYGYATGIVGLRLFPNPEFDEKAAKHWDPVRYYTDPTYYNDKNLVRPYRVGMSCGFCHVGPNPLKPPADPENPKWENLSSNVGAQYFWIDRIFAWQSDMSSFPVQLFHASRPGTLDTSLISTDNINNPRSMNAVYDLPSRMAAAQRWGRETLRGGEQDNKQLNDFISSGPLTNFYQAPDLVETPRVLKDGADSVGVLGALNRVYLNIGLYSEEWTKHFRPLVGGQDVSPILIKTANEKSVYWQVTQQQTPNMALFFLKSTAGHHLKDAPGGEAYLTKDQAQLEHGKTVFADRCARCHSSKIPQPAPGLDPNGCSGKDYLNCWNRYWAWTKTDDFKTKMQAIVHQPDFLENNYLSTDQRVPVTLLKTNACSPLATNAIAGNIWDNFSSSTYKDLPSAGTITVYHPYTGEPSQYVLPAGGRGYTRPPSLISAWSTAPFLLNNSVGTFDPSPSVEARMRSFQDSIEKMLWPERRDKDTLLPDKVPGVIDRTTQESYLSVPAGFIPPALRPLLSPGSRLLPAVFGEDSIRIGPIPAGTPVDLLANLDLLGEGVSPAERPARQERVVKLLVKLKLDLAKLPAGATNEQAQQVFANLLPEMLALSKCPDYVSNRGHYFGTSYAHEEPALTDADKRALIEFIKTF</sequence>
<dbReference type="AlphaFoldDB" id="A0A1G7GU79"/>
<accession>A0A1G7GU79</accession>
<evidence type="ECO:0000313" key="2">
    <source>
        <dbReference type="EMBL" id="SDE91706.1"/>
    </source>
</evidence>
<dbReference type="RefSeq" id="WP_083344018.1">
    <property type="nucleotide sequence ID" value="NZ_LT629690.1"/>
</dbReference>
<dbReference type="EMBL" id="LT629690">
    <property type="protein sequence ID" value="SDE91706.1"/>
    <property type="molecule type" value="Genomic_DNA"/>
</dbReference>
<keyword evidence="1" id="KW-0812">Transmembrane</keyword>
<evidence type="ECO:0000256" key="1">
    <source>
        <dbReference type="SAM" id="Phobius"/>
    </source>
</evidence>
<gene>
    <name evidence="2" type="ORF">SAMN05444167_0805</name>
</gene>